<dbReference type="InterPro" id="IPR036770">
    <property type="entry name" value="Ankyrin_rpt-contain_sf"/>
</dbReference>
<protein>
    <submittedName>
        <fullName evidence="3">Uncharacterized protein</fullName>
    </submittedName>
</protein>
<dbReference type="EMBL" id="JAULSW010000004">
    <property type="protein sequence ID" value="KAK3385574.1"/>
    <property type="molecule type" value="Genomic_DNA"/>
</dbReference>
<organism evidence="3 4">
    <name type="scientific">Podospora didyma</name>
    <dbReference type="NCBI Taxonomy" id="330526"/>
    <lineage>
        <taxon>Eukaryota</taxon>
        <taxon>Fungi</taxon>
        <taxon>Dikarya</taxon>
        <taxon>Ascomycota</taxon>
        <taxon>Pezizomycotina</taxon>
        <taxon>Sordariomycetes</taxon>
        <taxon>Sordariomycetidae</taxon>
        <taxon>Sordariales</taxon>
        <taxon>Podosporaceae</taxon>
        <taxon>Podospora</taxon>
    </lineage>
</organism>
<feature type="region of interest" description="Disordered" evidence="2">
    <location>
        <begin position="50"/>
        <end position="72"/>
    </location>
</feature>
<keyword evidence="4" id="KW-1185">Reference proteome</keyword>
<evidence type="ECO:0000313" key="3">
    <source>
        <dbReference type="EMBL" id="KAK3385574.1"/>
    </source>
</evidence>
<gene>
    <name evidence="3" type="ORF">B0H63DRAFT_560149</name>
</gene>
<feature type="repeat" description="ANK" evidence="1">
    <location>
        <begin position="68"/>
        <end position="100"/>
    </location>
</feature>
<name>A0AAE0NQ87_9PEZI</name>
<evidence type="ECO:0000256" key="1">
    <source>
        <dbReference type="PROSITE-ProRule" id="PRU00023"/>
    </source>
</evidence>
<dbReference type="SUPFAM" id="SSF48403">
    <property type="entry name" value="Ankyrin repeat"/>
    <property type="match status" value="1"/>
</dbReference>
<dbReference type="Gene3D" id="1.25.40.20">
    <property type="entry name" value="Ankyrin repeat-containing domain"/>
    <property type="match status" value="1"/>
</dbReference>
<keyword evidence="1" id="KW-0040">ANK repeat</keyword>
<dbReference type="AlphaFoldDB" id="A0AAE0NQ87"/>
<proteinExistence type="predicted"/>
<evidence type="ECO:0000313" key="4">
    <source>
        <dbReference type="Proteomes" id="UP001285441"/>
    </source>
</evidence>
<reference evidence="3" key="2">
    <citation type="submission" date="2023-06" db="EMBL/GenBank/DDBJ databases">
        <authorList>
            <consortium name="Lawrence Berkeley National Laboratory"/>
            <person name="Haridas S."/>
            <person name="Hensen N."/>
            <person name="Bonometti L."/>
            <person name="Westerberg I."/>
            <person name="Brannstrom I.O."/>
            <person name="Guillou S."/>
            <person name="Cros-Aarteil S."/>
            <person name="Calhoun S."/>
            <person name="Kuo A."/>
            <person name="Mondo S."/>
            <person name="Pangilinan J."/>
            <person name="Riley R."/>
            <person name="LaButti K."/>
            <person name="Andreopoulos B."/>
            <person name="Lipzen A."/>
            <person name="Chen C."/>
            <person name="Yanf M."/>
            <person name="Daum C."/>
            <person name="Ng V."/>
            <person name="Clum A."/>
            <person name="Steindorff A."/>
            <person name="Ohm R."/>
            <person name="Martin F."/>
            <person name="Silar P."/>
            <person name="Natvig D."/>
            <person name="Lalanne C."/>
            <person name="Gautier V."/>
            <person name="Ament-velasquez S.L."/>
            <person name="Kruys A."/>
            <person name="Hutchinson M.I."/>
            <person name="Powell A.J."/>
            <person name="Barry K."/>
            <person name="Miller A.N."/>
            <person name="Grigoriev I.V."/>
            <person name="Debuchy R."/>
            <person name="Gladieux P."/>
            <person name="Thoren M.H."/>
            <person name="Johannesson H."/>
        </authorList>
    </citation>
    <scope>NUCLEOTIDE SEQUENCE</scope>
    <source>
        <strain evidence="3">CBS 232.78</strain>
    </source>
</reference>
<dbReference type="InterPro" id="IPR002110">
    <property type="entry name" value="Ankyrin_rpt"/>
</dbReference>
<dbReference type="SMART" id="SM00248">
    <property type="entry name" value="ANK"/>
    <property type="match status" value="1"/>
</dbReference>
<dbReference type="PROSITE" id="PS50088">
    <property type="entry name" value="ANK_REPEAT"/>
    <property type="match status" value="1"/>
</dbReference>
<sequence>MDLLTNIPAAEARFMTTATGAVWKPPALPRCPLSFQAVIRRNPYPFAARAGKVAGKHQAGSAEKDTPRHQTPLHYAADKVDEDTIRALLEGNPDLELLDIGLSTPKKWAERTLEELSVDDTVAREIRTAVIRLLKARSSLRPGCPTS</sequence>
<accession>A0AAE0NQ87</accession>
<comment type="caution">
    <text evidence="3">The sequence shown here is derived from an EMBL/GenBank/DDBJ whole genome shotgun (WGS) entry which is preliminary data.</text>
</comment>
<evidence type="ECO:0000256" key="2">
    <source>
        <dbReference type="SAM" id="MobiDB-lite"/>
    </source>
</evidence>
<reference evidence="3" key="1">
    <citation type="journal article" date="2023" name="Mol. Phylogenet. Evol.">
        <title>Genome-scale phylogeny and comparative genomics of the fungal order Sordariales.</title>
        <authorList>
            <person name="Hensen N."/>
            <person name="Bonometti L."/>
            <person name="Westerberg I."/>
            <person name="Brannstrom I.O."/>
            <person name="Guillou S."/>
            <person name="Cros-Aarteil S."/>
            <person name="Calhoun S."/>
            <person name="Haridas S."/>
            <person name="Kuo A."/>
            <person name="Mondo S."/>
            <person name="Pangilinan J."/>
            <person name="Riley R."/>
            <person name="LaButti K."/>
            <person name="Andreopoulos B."/>
            <person name="Lipzen A."/>
            <person name="Chen C."/>
            <person name="Yan M."/>
            <person name="Daum C."/>
            <person name="Ng V."/>
            <person name="Clum A."/>
            <person name="Steindorff A."/>
            <person name="Ohm R.A."/>
            <person name="Martin F."/>
            <person name="Silar P."/>
            <person name="Natvig D.O."/>
            <person name="Lalanne C."/>
            <person name="Gautier V."/>
            <person name="Ament-Velasquez S.L."/>
            <person name="Kruys A."/>
            <person name="Hutchinson M.I."/>
            <person name="Powell A.J."/>
            <person name="Barry K."/>
            <person name="Miller A.N."/>
            <person name="Grigoriev I.V."/>
            <person name="Debuchy R."/>
            <person name="Gladieux P."/>
            <person name="Hiltunen Thoren M."/>
            <person name="Johannesson H."/>
        </authorList>
    </citation>
    <scope>NUCLEOTIDE SEQUENCE</scope>
    <source>
        <strain evidence="3">CBS 232.78</strain>
    </source>
</reference>
<dbReference type="Proteomes" id="UP001285441">
    <property type="component" value="Unassembled WGS sequence"/>
</dbReference>
<dbReference type="PROSITE" id="PS50297">
    <property type="entry name" value="ANK_REP_REGION"/>
    <property type="match status" value="1"/>
</dbReference>